<dbReference type="CDD" id="cd04301">
    <property type="entry name" value="NAT_SF"/>
    <property type="match status" value="1"/>
</dbReference>
<accession>A0ABR7HWZ6</accession>
<evidence type="ECO:0000259" key="1">
    <source>
        <dbReference type="PROSITE" id="PS51186"/>
    </source>
</evidence>
<dbReference type="RefSeq" id="WP_186964389.1">
    <property type="nucleotide sequence ID" value="NZ_JACOPR010000016.1"/>
</dbReference>
<dbReference type="EMBL" id="JACOPR010000016">
    <property type="protein sequence ID" value="MBC5732033.1"/>
    <property type="molecule type" value="Genomic_DNA"/>
</dbReference>
<gene>
    <name evidence="2" type="ORF">H8S34_14565</name>
</gene>
<sequence length="163" mass="18820">MEIRKLHPSDDLFAVSRVYEESWREAYRGLLPQEYLDSIPLGKWVPYLEQAGRESLLLLEEEKIVGTASCCASRTPELAGWGEIVSLYLLPEYWGNGWGKALLTAAVEQLESMGYQDFFLWVLEGNQRARAFYERMGFRPSGAYAEDEIGGMPVREIQYRRER</sequence>
<dbReference type="Gene3D" id="3.40.630.30">
    <property type="match status" value="1"/>
</dbReference>
<dbReference type="Pfam" id="PF00583">
    <property type="entry name" value="Acetyltransf_1"/>
    <property type="match status" value="1"/>
</dbReference>
<dbReference type="SUPFAM" id="SSF55729">
    <property type="entry name" value="Acyl-CoA N-acyltransferases (Nat)"/>
    <property type="match status" value="1"/>
</dbReference>
<dbReference type="InterPro" id="IPR050276">
    <property type="entry name" value="MshD_Acetyltransferase"/>
</dbReference>
<proteinExistence type="predicted"/>
<comment type="caution">
    <text evidence="2">The sequence shown here is derived from an EMBL/GenBank/DDBJ whole genome shotgun (WGS) entry which is preliminary data.</text>
</comment>
<reference evidence="2 3" key="1">
    <citation type="submission" date="2020-08" db="EMBL/GenBank/DDBJ databases">
        <title>Genome public.</title>
        <authorList>
            <person name="Liu C."/>
            <person name="Sun Q."/>
        </authorList>
    </citation>
    <scope>NUCLEOTIDE SEQUENCE [LARGE SCALE GENOMIC DNA]</scope>
    <source>
        <strain evidence="2 3">New-38</strain>
    </source>
</reference>
<dbReference type="Proteomes" id="UP000660021">
    <property type="component" value="Unassembled WGS sequence"/>
</dbReference>
<evidence type="ECO:0000313" key="2">
    <source>
        <dbReference type="EMBL" id="MBC5732033.1"/>
    </source>
</evidence>
<dbReference type="InterPro" id="IPR000182">
    <property type="entry name" value="GNAT_dom"/>
</dbReference>
<keyword evidence="3" id="KW-1185">Reference proteome</keyword>
<protein>
    <submittedName>
        <fullName evidence="2">GNAT family N-acetyltransferase</fullName>
    </submittedName>
</protein>
<dbReference type="PANTHER" id="PTHR43617:SF2">
    <property type="entry name" value="UPF0039 PROTEIN SLL0451"/>
    <property type="match status" value="1"/>
</dbReference>
<evidence type="ECO:0000313" key="3">
    <source>
        <dbReference type="Proteomes" id="UP000660021"/>
    </source>
</evidence>
<organism evidence="2 3">
    <name type="scientific">Pseudoflavonifractor hominis</name>
    <dbReference type="NCBI Taxonomy" id="2763059"/>
    <lineage>
        <taxon>Bacteria</taxon>
        <taxon>Bacillati</taxon>
        <taxon>Bacillota</taxon>
        <taxon>Clostridia</taxon>
        <taxon>Eubacteriales</taxon>
        <taxon>Oscillospiraceae</taxon>
        <taxon>Pseudoflavonifractor</taxon>
    </lineage>
</organism>
<dbReference type="PANTHER" id="PTHR43617">
    <property type="entry name" value="L-AMINO ACID N-ACETYLTRANSFERASE"/>
    <property type="match status" value="1"/>
</dbReference>
<dbReference type="PROSITE" id="PS51186">
    <property type="entry name" value="GNAT"/>
    <property type="match status" value="1"/>
</dbReference>
<feature type="domain" description="N-acetyltransferase" evidence="1">
    <location>
        <begin position="1"/>
        <end position="161"/>
    </location>
</feature>
<name>A0ABR7HWZ6_9FIRM</name>
<dbReference type="InterPro" id="IPR016181">
    <property type="entry name" value="Acyl_CoA_acyltransferase"/>
</dbReference>